<comment type="similarity">
    <text evidence="3 13">Belongs to the cytochrome P450 family.</text>
</comment>
<evidence type="ECO:0000256" key="10">
    <source>
        <dbReference type="ARBA" id="ARBA00023033"/>
    </source>
</evidence>
<keyword evidence="7 14" id="KW-1133">Transmembrane helix</keyword>
<dbReference type="InterPro" id="IPR002401">
    <property type="entry name" value="Cyt_P450_E_grp-I"/>
</dbReference>
<dbReference type="FunFam" id="1.10.630.10:FF:000023">
    <property type="entry name" value="Cytochrome P450 family protein"/>
    <property type="match status" value="1"/>
</dbReference>
<dbReference type="GO" id="GO:0004497">
    <property type="term" value="F:monooxygenase activity"/>
    <property type="evidence" value="ECO:0007669"/>
    <property type="project" value="UniProtKB-KW"/>
</dbReference>
<evidence type="ECO:0000256" key="1">
    <source>
        <dbReference type="ARBA" id="ARBA00001971"/>
    </source>
</evidence>
<evidence type="ECO:0000256" key="6">
    <source>
        <dbReference type="ARBA" id="ARBA00022723"/>
    </source>
</evidence>
<reference evidence="15 16" key="1">
    <citation type="submission" date="2024-04" db="EMBL/GenBank/DDBJ databases">
        <title>Genome assembly C_amara_ONT_v2.</title>
        <authorList>
            <person name="Yant L."/>
            <person name="Moore C."/>
            <person name="Slenker M."/>
        </authorList>
    </citation>
    <scope>NUCLEOTIDE SEQUENCE [LARGE SCALE GENOMIC DNA]</scope>
    <source>
        <tissue evidence="15">Leaf</tissue>
    </source>
</reference>
<evidence type="ECO:0000256" key="9">
    <source>
        <dbReference type="ARBA" id="ARBA00023004"/>
    </source>
</evidence>
<keyword evidence="10 13" id="KW-0503">Monooxygenase</keyword>
<protein>
    <submittedName>
        <fullName evidence="15">Cytochrome P450 81D11</fullName>
    </submittedName>
</protein>
<evidence type="ECO:0000256" key="11">
    <source>
        <dbReference type="ARBA" id="ARBA00023136"/>
    </source>
</evidence>
<dbReference type="PANTHER" id="PTHR47947">
    <property type="entry name" value="CYTOCHROME P450 82C3-RELATED"/>
    <property type="match status" value="1"/>
</dbReference>
<keyword evidence="11 14" id="KW-0472">Membrane</keyword>
<keyword evidence="6 12" id="KW-0479">Metal-binding</keyword>
<sequence length="509" mass="57489">MEVQNLIFTFIFLFISFTFFIGRIKRTSNLPPSPAWELPVIGHLRLLKPPLHRVFLSVSHSLGDAPIFSLRLGNKLVFVNMSHSIAEECFTKNDVVLANRQNSIASKHISYGSSSVVSASYSEHWRNLRRIGAIEIFSAHRLNSFSSIRRDEIRRLIVRLLRNSSYGFAKVEMTSMFSDLTFNNIIRMVAGKCYYGDGAEDDPEAIRVRQLIAEAMGCFGPGNAADYFPVLTWITDSEKRIKNVAGRLDEFFQGLIDEKRHAKEKNENTMIDHLLFLQETQPEYYTDRIIKGTILSLIAAGTDTSAVTLEWALSSLLNNPEVLNKARVEIDRKIGVDRLMEESDISNLPYLQNILSETLRLYPAVPMLLPHVASQDCEIGGYNMPRGTMLLTNAWAIQRDPKLWDDPTSFKPERFEKEEEAQKLMPFGLGRRACPGSGLAQRLVTFTLGSLIQCFEWERIGEEEVDMTEGGEGVTMPKARPLVAMCRARAFVGKILPESTSVFVDSCEC</sequence>
<comment type="subcellular location">
    <subcellularLocation>
        <location evidence="2">Membrane</location>
        <topology evidence="2">Single-pass membrane protein</topology>
    </subcellularLocation>
</comment>
<dbReference type="Gene3D" id="1.10.630.10">
    <property type="entry name" value="Cytochrome P450"/>
    <property type="match status" value="1"/>
</dbReference>
<evidence type="ECO:0000256" key="2">
    <source>
        <dbReference type="ARBA" id="ARBA00004167"/>
    </source>
</evidence>
<dbReference type="SUPFAM" id="SSF48264">
    <property type="entry name" value="Cytochrome P450"/>
    <property type="match status" value="1"/>
</dbReference>
<name>A0ABD0Z6W9_CARAN</name>
<evidence type="ECO:0000256" key="14">
    <source>
        <dbReference type="SAM" id="Phobius"/>
    </source>
</evidence>
<accession>A0ABD0Z6W9</accession>
<feature type="binding site" description="axial binding residue" evidence="12">
    <location>
        <position position="434"/>
    </location>
    <ligand>
        <name>heme</name>
        <dbReference type="ChEBI" id="CHEBI:30413"/>
    </ligand>
    <ligandPart>
        <name>Fe</name>
        <dbReference type="ChEBI" id="CHEBI:18248"/>
    </ligandPart>
</feature>
<dbReference type="PROSITE" id="PS00086">
    <property type="entry name" value="CYTOCHROME_P450"/>
    <property type="match status" value="1"/>
</dbReference>
<dbReference type="InterPro" id="IPR050651">
    <property type="entry name" value="Plant_Cytochrome_P450_Monoox"/>
</dbReference>
<keyword evidence="9 12" id="KW-0408">Iron</keyword>
<keyword evidence="4 12" id="KW-0349">Heme</keyword>
<dbReference type="GO" id="GO:0046872">
    <property type="term" value="F:metal ion binding"/>
    <property type="evidence" value="ECO:0007669"/>
    <property type="project" value="UniProtKB-KW"/>
</dbReference>
<comment type="cofactor">
    <cofactor evidence="1 12">
        <name>heme</name>
        <dbReference type="ChEBI" id="CHEBI:30413"/>
    </cofactor>
</comment>
<dbReference type="Proteomes" id="UP001558713">
    <property type="component" value="Unassembled WGS sequence"/>
</dbReference>
<evidence type="ECO:0000256" key="13">
    <source>
        <dbReference type="RuleBase" id="RU000461"/>
    </source>
</evidence>
<dbReference type="CDD" id="cd20653">
    <property type="entry name" value="CYP81"/>
    <property type="match status" value="1"/>
</dbReference>
<dbReference type="Pfam" id="PF00067">
    <property type="entry name" value="p450"/>
    <property type="match status" value="1"/>
</dbReference>
<evidence type="ECO:0000313" key="15">
    <source>
        <dbReference type="EMBL" id="KAL1190453.1"/>
    </source>
</evidence>
<organism evidence="15 16">
    <name type="scientific">Cardamine amara subsp. amara</name>
    <dbReference type="NCBI Taxonomy" id="228776"/>
    <lineage>
        <taxon>Eukaryota</taxon>
        <taxon>Viridiplantae</taxon>
        <taxon>Streptophyta</taxon>
        <taxon>Embryophyta</taxon>
        <taxon>Tracheophyta</taxon>
        <taxon>Spermatophyta</taxon>
        <taxon>Magnoliopsida</taxon>
        <taxon>eudicotyledons</taxon>
        <taxon>Gunneridae</taxon>
        <taxon>Pentapetalae</taxon>
        <taxon>rosids</taxon>
        <taxon>malvids</taxon>
        <taxon>Brassicales</taxon>
        <taxon>Brassicaceae</taxon>
        <taxon>Cardamineae</taxon>
        <taxon>Cardamine</taxon>
    </lineage>
</organism>
<evidence type="ECO:0000256" key="5">
    <source>
        <dbReference type="ARBA" id="ARBA00022692"/>
    </source>
</evidence>
<dbReference type="PRINTS" id="PR00463">
    <property type="entry name" value="EP450I"/>
</dbReference>
<gene>
    <name evidence="15" type="ORF">V5N11_016831</name>
</gene>
<dbReference type="AlphaFoldDB" id="A0ABD0Z6W9"/>
<dbReference type="PRINTS" id="PR00385">
    <property type="entry name" value="P450"/>
</dbReference>
<evidence type="ECO:0000313" key="16">
    <source>
        <dbReference type="Proteomes" id="UP001558713"/>
    </source>
</evidence>
<keyword evidence="16" id="KW-1185">Reference proteome</keyword>
<comment type="caution">
    <text evidence="15">The sequence shown here is derived from an EMBL/GenBank/DDBJ whole genome shotgun (WGS) entry which is preliminary data.</text>
</comment>
<evidence type="ECO:0000256" key="3">
    <source>
        <dbReference type="ARBA" id="ARBA00010617"/>
    </source>
</evidence>
<keyword evidence="5 14" id="KW-0812">Transmembrane</keyword>
<keyword evidence="8 13" id="KW-0560">Oxidoreductase</keyword>
<dbReference type="InterPro" id="IPR017972">
    <property type="entry name" value="Cyt_P450_CS"/>
</dbReference>
<evidence type="ECO:0000256" key="8">
    <source>
        <dbReference type="ARBA" id="ARBA00023002"/>
    </source>
</evidence>
<dbReference type="EMBL" id="JBANAX010000877">
    <property type="protein sequence ID" value="KAL1190453.1"/>
    <property type="molecule type" value="Genomic_DNA"/>
</dbReference>
<proteinExistence type="inferred from homology"/>
<feature type="transmembrane region" description="Helical" evidence="14">
    <location>
        <begin position="6"/>
        <end position="24"/>
    </location>
</feature>
<evidence type="ECO:0000256" key="4">
    <source>
        <dbReference type="ARBA" id="ARBA00022617"/>
    </source>
</evidence>
<dbReference type="PANTHER" id="PTHR47947:SF62">
    <property type="entry name" value="CYTOCHROME P450, FAMILY 81, SUBFAMILY D, POLYPEPTIDE 5"/>
    <property type="match status" value="1"/>
</dbReference>
<dbReference type="InterPro" id="IPR001128">
    <property type="entry name" value="Cyt_P450"/>
</dbReference>
<dbReference type="GO" id="GO:0016020">
    <property type="term" value="C:membrane"/>
    <property type="evidence" value="ECO:0007669"/>
    <property type="project" value="UniProtKB-SubCell"/>
</dbReference>
<dbReference type="InterPro" id="IPR036396">
    <property type="entry name" value="Cyt_P450_sf"/>
</dbReference>
<evidence type="ECO:0000256" key="12">
    <source>
        <dbReference type="PIRSR" id="PIRSR602401-1"/>
    </source>
</evidence>
<evidence type="ECO:0000256" key="7">
    <source>
        <dbReference type="ARBA" id="ARBA00022989"/>
    </source>
</evidence>